<feature type="domain" description="Immunity MXAN-0049 protein" evidence="1">
    <location>
        <begin position="40"/>
        <end position="188"/>
    </location>
</feature>
<dbReference type="OrthoDB" id="5385027at2"/>
<dbReference type="EMBL" id="LUUI01000098">
    <property type="protein sequence ID" value="OAI16084.1"/>
    <property type="molecule type" value="Genomic_DNA"/>
</dbReference>
<dbReference type="InterPro" id="IPR012433">
    <property type="entry name" value="Imm11"/>
</dbReference>
<dbReference type="RefSeq" id="WP_066981697.1">
    <property type="nucleotide sequence ID" value="NZ_LUUI01000098.1"/>
</dbReference>
<name>A0A177NEP1_9GAMM</name>
<proteinExistence type="predicted"/>
<accession>A0A177NEP1</accession>
<dbReference type="STRING" id="980561.A1359_08690"/>
<evidence type="ECO:0000313" key="2">
    <source>
        <dbReference type="EMBL" id="OAI16084.1"/>
    </source>
</evidence>
<sequence>MSNSFVIWQYKSVAGACVLKQLEGIEDQFRLRNGTSLQSEFPTNVLYRMHPDFPNDLLLVDNLLNSKMIIVASEKLKNEIESFHMPKVEYLKIGILDHKNRIASDSYHIIHPIDPVDCIDRSQSIFEEDLIDPESIDSFKRLVIDETQVPSDRQIFRLKGFWDITLVRRKLAETLTDKGFSGLDWLEIPDYPKK</sequence>
<keyword evidence="3" id="KW-1185">Reference proteome</keyword>
<protein>
    <recommendedName>
        <fullName evidence="1">Immunity MXAN-0049 protein domain-containing protein</fullName>
    </recommendedName>
</protein>
<dbReference type="AlphaFoldDB" id="A0A177NEP1"/>
<gene>
    <name evidence="2" type="ORF">A1359_08690</name>
</gene>
<reference evidence="2 3" key="1">
    <citation type="submission" date="2016-03" db="EMBL/GenBank/DDBJ databases">
        <authorList>
            <person name="Ploux O."/>
        </authorList>
    </citation>
    <scope>NUCLEOTIDE SEQUENCE [LARGE SCALE GENOMIC DNA]</scope>
    <source>
        <strain evidence="2 3">R-45370</strain>
    </source>
</reference>
<comment type="caution">
    <text evidence="2">The sequence shown here is derived from an EMBL/GenBank/DDBJ whole genome shotgun (WGS) entry which is preliminary data.</text>
</comment>
<evidence type="ECO:0000259" key="1">
    <source>
        <dbReference type="Pfam" id="PF07791"/>
    </source>
</evidence>
<organism evidence="2 3">
    <name type="scientific">Methylomonas lenta</name>
    <dbReference type="NCBI Taxonomy" id="980561"/>
    <lineage>
        <taxon>Bacteria</taxon>
        <taxon>Pseudomonadati</taxon>
        <taxon>Pseudomonadota</taxon>
        <taxon>Gammaproteobacteria</taxon>
        <taxon>Methylococcales</taxon>
        <taxon>Methylococcaceae</taxon>
        <taxon>Methylomonas</taxon>
    </lineage>
</organism>
<dbReference type="Proteomes" id="UP000078476">
    <property type="component" value="Unassembled WGS sequence"/>
</dbReference>
<evidence type="ECO:0000313" key="3">
    <source>
        <dbReference type="Proteomes" id="UP000078476"/>
    </source>
</evidence>
<dbReference type="Pfam" id="PF07791">
    <property type="entry name" value="Imm11"/>
    <property type="match status" value="1"/>
</dbReference>